<sequence length="462" mass="50100">MPRVHRRRVFCADRVRRGGEVSLWRSCFDPAALVFPGQPIGPAGGAPVDRSRRPGRPVGVDLSEGFGERLLGQLLDRAHELPAEQIAPLIAEEIAKIGGREVSIHLQDYEQLMLAPLPGRGLVVGEALPIDGSRAGEAFLSKHVVEEPQPGGVRMYLPLLDGSDEVGVMSLTLDTVEEDDRRLLGRLAGLVADMVVTKSNYTDEFFKVRRLGKPLTVAAEIQWSLLPPLSMNTPQVSVAGVLEPAHEIAGDSLDYALNGNILHLAIIDAMGHELNAAVLATVAIGAYRHARRAEIGLAELYSFMDRAIDAQFGPDQFVTAQMLRLDVETGRLQWVNAGHAAPLLIRGHRVIRKLEGPTTLPVGFGGAEPQVSTIQLSKDDRVMFYTDGLTEEHRIGGEQFGETRMINTIERTGPVTAGVGAMARELSQSLMRERGGTTSDDATLFLIEWHGGSADHLAVPDL</sequence>
<gene>
    <name evidence="3" type="ORF">G4Z16_15870</name>
</gene>
<keyword evidence="1" id="KW-0378">Hydrolase</keyword>
<reference evidence="4" key="1">
    <citation type="submission" date="2020-02" db="EMBL/GenBank/DDBJ databases">
        <title>Streptomyces sp. ASO4wet.</title>
        <authorList>
            <person name="Risdian C."/>
            <person name="Landwehr W."/>
            <person name="Schupp P."/>
            <person name="Wink J."/>
        </authorList>
    </citation>
    <scope>NUCLEOTIDE SEQUENCE [LARGE SCALE GENOMIC DNA]</scope>
    <source>
        <strain evidence="4">ASO4wet</strain>
    </source>
</reference>
<evidence type="ECO:0000313" key="3">
    <source>
        <dbReference type="EMBL" id="QPP07626.1"/>
    </source>
</evidence>
<dbReference type="AlphaFoldDB" id="A0A7T1T769"/>
<feature type="domain" description="PPM-type phosphatase" evidence="2">
    <location>
        <begin position="233"/>
        <end position="449"/>
    </location>
</feature>
<evidence type="ECO:0000313" key="4">
    <source>
        <dbReference type="Proteomes" id="UP000595046"/>
    </source>
</evidence>
<dbReference type="EMBL" id="CP048882">
    <property type="protein sequence ID" value="QPP07626.1"/>
    <property type="molecule type" value="Genomic_DNA"/>
</dbReference>
<protein>
    <submittedName>
        <fullName evidence="3">Serine/threonine-protein phosphatase</fullName>
    </submittedName>
</protein>
<dbReference type="InterPro" id="IPR001932">
    <property type="entry name" value="PPM-type_phosphatase-like_dom"/>
</dbReference>
<organism evidence="3 4">
    <name type="scientific">Streptomyces bathyalis</name>
    <dbReference type="NCBI Taxonomy" id="2710756"/>
    <lineage>
        <taxon>Bacteria</taxon>
        <taxon>Bacillati</taxon>
        <taxon>Actinomycetota</taxon>
        <taxon>Actinomycetes</taxon>
        <taxon>Kitasatosporales</taxon>
        <taxon>Streptomycetaceae</taxon>
        <taxon>Streptomyces</taxon>
    </lineage>
</organism>
<dbReference type="InterPro" id="IPR036457">
    <property type="entry name" value="PPM-type-like_dom_sf"/>
</dbReference>
<dbReference type="SMART" id="SM00331">
    <property type="entry name" value="PP2C_SIG"/>
    <property type="match status" value="1"/>
</dbReference>
<dbReference type="InterPro" id="IPR052016">
    <property type="entry name" value="Bact_Sigma-Reg"/>
</dbReference>
<dbReference type="Pfam" id="PF07228">
    <property type="entry name" value="SpoIIE"/>
    <property type="match status" value="1"/>
</dbReference>
<evidence type="ECO:0000259" key="2">
    <source>
        <dbReference type="SMART" id="SM00331"/>
    </source>
</evidence>
<accession>A0A7T1T769</accession>
<dbReference type="Proteomes" id="UP000595046">
    <property type="component" value="Chromosome"/>
</dbReference>
<proteinExistence type="predicted"/>
<dbReference type="GO" id="GO:0016791">
    <property type="term" value="F:phosphatase activity"/>
    <property type="evidence" value="ECO:0007669"/>
    <property type="project" value="TreeGrafter"/>
</dbReference>
<name>A0A7T1T769_9ACTN</name>
<dbReference type="KEGG" id="sbat:G4Z16_15870"/>
<dbReference type="Gene3D" id="3.60.40.10">
    <property type="entry name" value="PPM-type phosphatase domain"/>
    <property type="match status" value="1"/>
</dbReference>
<dbReference type="PANTHER" id="PTHR43156:SF2">
    <property type="entry name" value="STAGE II SPORULATION PROTEIN E"/>
    <property type="match status" value="1"/>
</dbReference>
<dbReference type="SUPFAM" id="SSF81606">
    <property type="entry name" value="PP2C-like"/>
    <property type="match status" value="1"/>
</dbReference>
<evidence type="ECO:0000256" key="1">
    <source>
        <dbReference type="ARBA" id="ARBA00022801"/>
    </source>
</evidence>
<keyword evidence="4" id="KW-1185">Reference proteome</keyword>
<dbReference type="PANTHER" id="PTHR43156">
    <property type="entry name" value="STAGE II SPORULATION PROTEIN E-RELATED"/>
    <property type="match status" value="1"/>
</dbReference>